<gene>
    <name evidence="4" type="ORF">EYF70_10970</name>
    <name evidence="3" type="ORF">GCM10007387_18810</name>
</gene>
<dbReference type="OrthoDB" id="1494661at2"/>
<dbReference type="EMBL" id="CP036401">
    <property type="protein sequence ID" value="QBI01306.1"/>
    <property type="molecule type" value="Genomic_DNA"/>
</dbReference>
<name>A0A411WX77_9BURK</name>
<dbReference type="Pfam" id="PF03886">
    <property type="entry name" value="ABC_trans_aux"/>
    <property type="match status" value="1"/>
</dbReference>
<reference evidence="3" key="3">
    <citation type="submission" date="2022-12" db="EMBL/GenBank/DDBJ databases">
        <authorList>
            <person name="Sun Q."/>
            <person name="Kim S."/>
        </authorList>
    </citation>
    <scope>NUCLEOTIDE SEQUENCE</scope>
    <source>
        <strain evidence="3">KCTC 12343</strain>
    </source>
</reference>
<reference evidence="4 5" key="2">
    <citation type="submission" date="2019-02" db="EMBL/GenBank/DDBJ databases">
        <title>Draft Genome Sequences of Six Type Strains of the Genus Massilia.</title>
        <authorList>
            <person name="Miess H."/>
            <person name="Frediansyhah A."/>
            <person name="Gross H."/>
        </authorList>
    </citation>
    <scope>NUCLEOTIDE SEQUENCE [LARGE SCALE GENOMIC DNA]</scope>
    <source>
        <strain evidence="4 5">DSM 17472</strain>
    </source>
</reference>
<evidence type="ECO:0000256" key="1">
    <source>
        <dbReference type="SAM" id="SignalP"/>
    </source>
</evidence>
<feature type="domain" description="ABC-type transport auxiliary lipoprotein component" evidence="2">
    <location>
        <begin position="28"/>
        <end position="187"/>
    </location>
</feature>
<dbReference type="Proteomes" id="UP000292307">
    <property type="component" value="Chromosome"/>
</dbReference>
<sequence>MNRPLASCLALAAGLLAGCAAPPADHFYTLSGGATPAPAPAPAAARVYIEMLAVNIPAQVQRNQLVVGAGGEGRVEVLDQHRWAGPLADEIGGALSLGVTARLGAIDVYRTPAPDGAAVYRISTNVQRFESVPGSYALVDAVWSVRQVGSATVLTCRSVLREEAGAGYEGVVAAHRAALGKLADAIAAGVRDRESGGQGGGQGGC</sequence>
<dbReference type="Proteomes" id="UP000628442">
    <property type="component" value="Unassembled WGS sequence"/>
</dbReference>
<organism evidence="3 6">
    <name type="scientific">Pseudoduganella albidiflava</name>
    <dbReference type="NCBI Taxonomy" id="321983"/>
    <lineage>
        <taxon>Bacteria</taxon>
        <taxon>Pseudomonadati</taxon>
        <taxon>Pseudomonadota</taxon>
        <taxon>Betaproteobacteria</taxon>
        <taxon>Burkholderiales</taxon>
        <taxon>Oxalobacteraceae</taxon>
        <taxon>Telluria group</taxon>
        <taxon>Pseudoduganella</taxon>
    </lineage>
</organism>
<dbReference type="RefSeq" id="WP_131145428.1">
    <property type="nucleotide sequence ID" value="NZ_BMWV01000003.1"/>
</dbReference>
<dbReference type="EMBL" id="BMWV01000003">
    <property type="protein sequence ID" value="GGY36708.1"/>
    <property type="molecule type" value="Genomic_DNA"/>
</dbReference>
<reference evidence="3" key="1">
    <citation type="journal article" date="2014" name="Int. J. Syst. Evol. Microbiol.">
        <title>Complete genome sequence of Corynebacterium casei LMG S-19264T (=DSM 44701T), isolated from a smear-ripened cheese.</title>
        <authorList>
            <consortium name="US DOE Joint Genome Institute (JGI-PGF)"/>
            <person name="Walter F."/>
            <person name="Albersmeier A."/>
            <person name="Kalinowski J."/>
            <person name="Ruckert C."/>
        </authorList>
    </citation>
    <scope>NUCLEOTIDE SEQUENCE</scope>
    <source>
        <strain evidence="3">KCTC 12343</strain>
    </source>
</reference>
<proteinExistence type="predicted"/>
<keyword evidence="5" id="KW-1185">Reference proteome</keyword>
<dbReference type="InterPro" id="IPR005586">
    <property type="entry name" value="ABC_trans_aux"/>
</dbReference>
<protein>
    <submittedName>
        <fullName evidence="4">Membrane integrity-associated transporter subunit PqiC</fullName>
    </submittedName>
</protein>
<dbReference type="PROSITE" id="PS51257">
    <property type="entry name" value="PROKAR_LIPOPROTEIN"/>
    <property type="match status" value="1"/>
</dbReference>
<feature type="signal peptide" evidence="1">
    <location>
        <begin position="1"/>
        <end position="20"/>
    </location>
</feature>
<evidence type="ECO:0000313" key="4">
    <source>
        <dbReference type="EMBL" id="QBI01306.1"/>
    </source>
</evidence>
<evidence type="ECO:0000259" key="2">
    <source>
        <dbReference type="Pfam" id="PF03886"/>
    </source>
</evidence>
<evidence type="ECO:0000313" key="3">
    <source>
        <dbReference type="EMBL" id="GGY36708.1"/>
    </source>
</evidence>
<keyword evidence="1" id="KW-0732">Signal</keyword>
<evidence type="ECO:0000313" key="6">
    <source>
        <dbReference type="Proteomes" id="UP000628442"/>
    </source>
</evidence>
<dbReference type="SUPFAM" id="SSF159594">
    <property type="entry name" value="XCC0632-like"/>
    <property type="match status" value="1"/>
</dbReference>
<accession>A0A411WX77</accession>
<evidence type="ECO:0000313" key="5">
    <source>
        <dbReference type="Proteomes" id="UP000292307"/>
    </source>
</evidence>
<feature type="chain" id="PRO_5044601692" evidence="1">
    <location>
        <begin position="21"/>
        <end position="205"/>
    </location>
</feature>
<dbReference type="Gene3D" id="3.40.50.10610">
    <property type="entry name" value="ABC-type transport auxiliary lipoprotein component"/>
    <property type="match status" value="1"/>
</dbReference>
<dbReference type="AlphaFoldDB" id="A0A411WX77"/>